<keyword evidence="5" id="KW-1185">Reference proteome</keyword>
<gene>
    <name evidence="4" type="ORF">KP79_PYT14473</name>
</gene>
<accession>A0A210QHH8</accession>
<dbReference type="STRING" id="6573.A0A210QHH8"/>
<evidence type="ECO:0000256" key="2">
    <source>
        <dbReference type="ARBA" id="ARBA00022679"/>
    </source>
</evidence>
<dbReference type="OrthoDB" id="4190at2759"/>
<sequence>MTDDQKQSLVTGLTSSPKYIPTWYNYDDVGSELQHICTTENPDYYSTRSQMSVLQHNVQDIIPRVPYDLILVDIGSGNCYKTRHVINELLRRQKTLLFYPEDISEDFLSRTVKELSEDYHDSLVVTPIAADHVQGIEQLKRVKGVKIILWLNSIVGLSYDDQVNTLRMISTMMTAKCQLVFSADITQDKEAVLKAYNDERGLMRNFIQYGLERLNKEEGSRIDLNRFTYEVDFISDNNPQYMSYLRAYIQAKEDIRYPIRGLGIDLLMEKGERLYFHEGAGFSCKYTLEQLRNIVKKAGLRLANTWTDEQQHAAFCMCVTV</sequence>
<dbReference type="PANTHER" id="PTHR43397:SF1">
    <property type="entry name" value="ERGOTHIONEINE BIOSYNTHESIS PROTEIN 1"/>
    <property type="match status" value="1"/>
</dbReference>
<dbReference type="PIRSF" id="PIRSF018005">
    <property type="entry name" value="UCP018005"/>
    <property type="match status" value="1"/>
</dbReference>
<dbReference type="InterPro" id="IPR051128">
    <property type="entry name" value="EgtD_Methyltrsf_superfamily"/>
</dbReference>
<keyword evidence="1 4" id="KW-0489">Methyltransferase</keyword>
<evidence type="ECO:0000313" key="4">
    <source>
        <dbReference type="EMBL" id="OWF48190.1"/>
    </source>
</evidence>
<dbReference type="Proteomes" id="UP000242188">
    <property type="component" value="Unassembled WGS sequence"/>
</dbReference>
<protein>
    <submittedName>
        <fullName evidence="4">Histidine-specific methyltransferase EgtD</fullName>
    </submittedName>
</protein>
<dbReference type="InterPro" id="IPR029063">
    <property type="entry name" value="SAM-dependent_MTases_sf"/>
</dbReference>
<organism evidence="4 5">
    <name type="scientific">Mizuhopecten yessoensis</name>
    <name type="common">Japanese scallop</name>
    <name type="synonym">Patinopecten yessoensis</name>
    <dbReference type="NCBI Taxonomy" id="6573"/>
    <lineage>
        <taxon>Eukaryota</taxon>
        <taxon>Metazoa</taxon>
        <taxon>Spiralia</taxon>
        <taxon>Lophotrochozoa</taxon>
        <taxon>Mollusca</taxon>
        <taxon>Bivalvia</taxon>
        <taxon>Autobranchia</taxon>
        <taxon>Pteriomorphia</taxon>
        <taxon>Pectinida</taxon>
        <taxon>Pectinoidea</taxon>
        <taxon>Pectinidae</taxon>
        <taxon>Mizuhopecten</taxon>
    </lineage>
</organism>
<comment type="caution">
    <text evidence="4">The sequence shown here is derived from an EMBL/GenBank/DDBJ whole genome shotgun (WGS) entry which is preliminary data.</text>
</comment>
<dbReference type="InterPro" id="IPR017804">
    <property type="entry name" value="MeTrfase_EgtD-like"/>
</dbReference>
<dbReference type="PANTHER" id="PTHR43397">
    <property type="entry name" value="ERGOTHIONEINE BIOSYNTHESIS PROTEIN 1"/>
    <property type="match status" value="1"/>
</dbReference>
<keyword evidence="2 4" id="KW-0808">Transferase</keyword>
<reference evidence="4 5" key="1">
    <citation type="journal article" date="2017" name="Nat. Ecol. Evol.">
        <title>Scallop genome provides insights into evolution of bilaterian karyotype and development.</title>
        <authorList>
            <person name="Wang S."/>
            <person name="Zhang J."/>
            <person name="Jiao W."/>
            <person name="Li J."/>
            <person name="Xun X."/>
            <person name="Sun Y."/>
            <person name="Guo X."/>
            <person name="Huan P."/>
            <person name="Dong B."/>
            <person name="Zhang L."/>
            <person name="Hu X."/>
            <person name="Sun X."/>
            <person name="Wang J."/>
            <person name="Zhao C."/>
            <person name="Wang Y."/>
            <person name="Wang D."/>
            <person name="Huang X."/>
            <person name="Wang R."/>
            <person name="Lv J."/>
            <person name="Li Y."/>
            <person name="Zhang Z."/>
            <person name="Liu B."/>
            <person name="Lu W."/>
            <person name="Hui Y."/>
            <person name="Liang J."/>
            <person name="Zhou Z."/>
            <person name="Hou R."/>
            <person name="Li X."/>
            <person name="Liu Y."/>
            <person name="Li H."/>
            <person name="Ning X."/>
            <person name="Lin Y."/>
            <person name="Zhao L."/>
            <person name="Xing Q."/>
            <person name="Dou J."/>
            <person name="Li Y."/>
            <person name="Mao J."/>
            <person name="Guo H."/>
            <person name="Dou H."/>
            <person name="Li T."/>
            <person name="Mu C."/>
            <person name="Jiang W."/>
            <person name="Fu Q."/>
            <person name="Fu X."/>
            <person name="Miao Y."/>
            <person name="Liu J."/>
            <person name="Yu Q."/>
            <person name="Li R."/>
            <person name="Liao H."/>
            <person name="Li X."/>
            <person name="Kong Y."/>
            <person name="Jiang Z."/>
            <person name="Chourrout D."/>
            <person name="Li R."/>
            <person name="Bao Z."/>
        </authorList>
    </citation>
    <scope>NUCLEOTIDE SEQUENCE [LARGE SCALE GENOMIC DNA]</scope>
    <source>
        <strain evidence="4 5">PY_sf001</strain>
    </source>
</reference>
<proteinExistence type="predicted"/>
<feature type="domain" description="Histidine-specific methyltransferase SAM-dependent" evidence="3">
    <location>
        <begin position="7"/>
        <end position="318"/>
    </location>
</feature>
<evidence type="ECO:0000259" key="3">
    <source>
        <dbReference type="Pfam" id="PF10017"/>
    </source>
</evidence>
<dbReference type="Pfam" id="PF10017">
    <property type="entry name" value="Methyltransf_33"/>
    <property type="match status" value="1"/>
</dbReference>
<dbReference type="InterPro" id="IPR019257">
    <property type="entry name" value="MeTrfase_dom"/>
</dbReference>
<evidence type="ECO:0000256" key="1">
    <source>
        <dbReference type="ARBA" id="ARBA00022603"/>
    </source>
</evidence>
<dbReference type="AlphaFoldDB" id="A0A210QHH8"/>
<dbReference type="EMBL" id="NEDP02003643">
    <property type="protein sequence ID" value="OWF48190.1"/>
    <property type="molecule type" value="Genomic_DNA"/>
</dbReference>
<name>A0A210QHH8_MIZYE</name>
<dbReference type="GO" id="GO:0008168">
    <property type="term" value="F:methyltransferase activity"/>
    <property type="evidence" value="ECO:0007669"/>
    <property type="project" value="UniProtKB-KW"/>
</dbReference>
<evidence type="ECO:0000313" key="5">
    <source>
        <dbReference type="Proteomes" id="UP000242188"/>
    </source>
</evidence>
<dbReference type="GO" id="GO:0032259">
    <property type="term" value="P:methylation"/>
    <property type="evidence" value="ECO:0007669"/>
    <property type="project" value="UniProtKB-KW"/>
</dbReference>
<dbReference type="Gene3D" id="3.40.50.150">
    <property type="entry name" value="Vaccinia Virus protein VP39"/>
    <property type="match status" value="1"/>
</dbReference>